<organism evidence="1 2">
    <name type="scientific">Paracoccidioides brasiliensis</name>
    <dbReference type="NCBI Taxonomy" id="121759"/>
    <lineage>
        <taxon>Eukaryota</taxon>
        <taxon>Fungi</taxon>
        <taxon>Dikarya</taxon>
        <taxon>Ascomycota</taxon>
        <taxon>Pezizomycotina</taxon>
        <taxon>Eurotiomycetes</taxon>
        <taxon>Eurotiomycetidae</taxon>
        <taxon>Onygenales</taxon>
        <taxon>Ajellomycetaceae</taxon>
        <taxon>Paracoccidioides</taxon>
    </lineage>
</organism>
<name>A0A1D2JPB4_PARBR</name>
<comment type="caution">
    <text evidence="1">The sequence shown here is derived from an EMBL/GenBank/DDBJ whole genome shotgun (WGS) entry which is preliminary data.</text>
</comment>
<dbReference type="AlphaFoldDB" id="A0A1D2JPB4"/>
<evidence type="ECO:0000313" key="1">
    <source>
        <dbReference type="EMBL" id="ODH45056.1"/>
    </source>
</evidence>
<dbReference type="Proteomes" id="UP000242814">
    <property type="component" value="Unassembled WGS sequence"/>
</dbReference>
<dbReference type="EMBL" id="LZYO01000008">
    <property type="protein sequence ID" value="ODH45056.1"/>
    <property type="molecule type" value="Genomic_DNA"/>
</dbReference>
<gene>
    <name evidence="1" type="ORF">ACO22_00448</name>
</gene>
<protein>
    <submittedName>
        <fullName evidence="1">Uncharacterized protein</fullName>
    </submittedName>
</protein>
<evidence type="ECO:0000313" key="2">
    <source>
        <dbReference type="Proteomes" id="UP000242814"/>
    </source>
</evidence>
<accession>A0A1D2JPB4</accession>
<sequence length="90" mass="10610">MSLIRFAQHFLPSISEDHISNESQYGGIRMSFPTSHLNTRVTIQQKLILWHLYSSYFGRIAEEKMEEKRQEARLDGELLEEPRNYIKAVV</sequence>
<reference evidence="1 2" key="1">
    <citation type="submission" date="2016-06" db="EMBL/GenBank/DDBJ databases">
        <authorList>
            <person name="Kjaerup R.B."/>
            <person name="Dalgaard T.S."/>
            <person name="Juul-Madsen H.R."/>
        </authorList>
    </citation>
    <scope>NUCLEOTIDE SEQUENCE [LARGE SCALE GENOMIC DNA]</scope>
    <source>
        <strain evidence="1 2">Pb300</strain>
    </source>
</reference>
<proteinExistence type="predicted"/>